<reference evidence="1" key="2">
    <citation type="submission" date="2021-08" db="EMBL/GenBank/DDBJ databases">
        <authorList>
            <person name="Tani A."/>
            <person name="Ola A."/>
            <person name="Ogura Y."/>
            <person name="Katsura K."/>
            <person name="Hayashi T."/>
        </authorList>
    </citation>
    <scope>NUCLEOTIDE SEQUENCE</scope>
    <source>
        <strain evidence="1">KCTC 52305</strain>
    </source>
</reference>
<evidence type="ECO:0000313" key="2">
    <source>
        <dbReference type="Proteomes" id="UP001055167"/>
    </source>
</evidence>
<gene>
    <name evidence="1" type="ORF">OPKNFCMD_3561</name>
</gene>
<dbReference type="RefSeq" id="WP_128565994.1">
    <property type="nucleotide sequence ID" value="NZ_BPQH01000011.1"/>
</dbReference>
<dbReference type="Proteomes" id="UP001055167">
    <property type="component" value="Unassembled WGS sequence"/>
</dbReference>
<protein>
    <submittedName>
        <fullName evidence="1">Uncharacterized protein</fullName>
    </submittedName>
</protein>
<proteinExistence type="predicted"/>
<dbReference type="EMBL" id="BPQH01000011">
    <property type="protein sequence ID" value="GJD50815.1"/>
    <property type="molecule type" value="Genomic_DNA"/>
</dbReference>
<reference evidence="1" key="1">
    <citation type="journal article" date="2021" name="Front. Microbiol.">
        <title>Comprehensive Comparative Genomics and Phenotyping of Methylobacterium Species.</title>
        <authorList>
            <person name="Alessa O."/>
            <person name="Ogura Y."/>
            <person name="Fujitani Y."/>
            <person name="Takami H."/>
            <person name="Hayashi T."/>
            <person name="Sahin N."/>
            <person name="Tani A."/>
        </authorList>
    </citation>
    <scope>NUCLEOTIDE SEQUENCE</scope>
    <source>
        <strain evidence="1">KCTC 52305</strain>
    </source>
</reference>
<organism evidence="1 2">
    <name type="scientific">Methylobacterium crusticola</name>
    <dbReference type="NCBI Taxonomy" id="1697972"/>
    <lineage>
        <taxon>Bacteria</taxon>
        <taxon>Pseudomonadati</taxon>
        <taxon>Pseudomonadota</taxon>
        <taxon>Alphaproteobacteria</taxon>
        <taxon>Hyphomicrobiales</taxon>
        <taxon>Methylobacteriaceae</taxon>
        <taxon>Methylobacterium</taxon>
    </lineage>
</organism>
<name>A0ABQ4R1H7_9HYPH</name>
<evidence type="ECO:0000313" key="1">
    <source>
        <dbReference type="EMBL" id="GJD50815.1"/>
    </source>
</evidence>
<accession>A0ABQ4R1H7</accession>
<sequence>MARRTSDNRDQGDFPSEAVIARSFSQTLAEWAAKAQILERDGLPKIDPVMGGRYLPAVRAYFNRRYGLSTVEAIPPDGQENLDAL</sequence>
<comment type="caution">
    <text evidence="1">The sequence shown here is derived from an EMBL/GenBank/DDBJ whole genome shotgun (WGS) entry which is preliminary data.</text>
</comment>
<keyword evidence="2" id="KW-1185">Reference proteome</keyword>